<evidence type="ECO:0000256" key="1">
    <source>
        <dbReference type="SAM" id="MobiDB-lite"/>
    </source>
</evidence>
<evidence type="ECO:0000313" key="3">
    <source>
        <dbReference type="EMBL" id="ORZ37194.1"/>
    </source>
</evidence>
<name>A0A1Y2HTC7_9FUNG</name>
<keyword evidence="2" id="KW-0472">Membrane</keyword>
<accession>A0A1Y2HTC7</accession>
<feature type="compositionally biased region" description="Basic residues" evidence="1">
    <location>
        <begin position="226"/>
        <end position="244"/>
    </location>
</feature>
<protein>
    <submittedName>
        <fullName evidence="3">Uncharacterized protein</fullName>
    </submittedName>
</protein>
<feature type="compositionally biased region" description="Low complexity" evidence="1">
    <location>
        <begin position="137"/>
        <end position="150"/>
    </location>
</feature>
<sequence>MVPPPLLLPKMRTRPGSAPDECRARLVQIASSPLPNPPARGQSDQMASDSHQSPIRFRIRFALKFAVARFASSPNAQCSSRRPAVGLDIFAFFAFFFLAFKIAIAFTIDHQAGTKPFPTTTTMLQDQKPITTVSIQSPASSAAPSTPTSPLVHTLHAKPFTPSKPPNLAAAPFVPSSATTPPTTTLAASLLTNPANAFVLTSVPRQQAYVSPSKATSPTRTNTFRSLHRHSTRRPIRRHAPTRS</sequence>
<reference evidence="3 4" key="1">
    <citation type="submission" date="2016-07" db="EMBL/GenBank/DDBJ databases">
        <title>Pervasive Adenine N6-methylation of Active Genes in Fungi.</title>
        <authorList>
            <consortium name="DOE Joint Genome Institute"/>
            <person name="Mondo S.J."/>
            <person name="Dannebaum R.O."/>
            <person name="Kuo R.C."/>
            <person name="Labutti K."/>
            <person name="Haridas S."/>
            <person name="Kuo A."/>
            <person name="Salamov A."/>
            <person name="Ahrendt S.R."/>
            <person name="Lipzen A."/>
            <person name="Sullivan W."/>
            <person name="Andreopoulos W.B."/>
            <person name="Clum A."/>
            <person name="Lindquist E."/>
            <person name="Daum C."/>
            <person name="Ramamoorthy G.K."/>
            <person name="Gryganskyi A."/>
            <person name="Culley D."/>
            <person name="Magnuson J.K."/>
            <person name="James T.Y."/>
            <person name="O'Malley M.A."/>
            <person name="Stajich J.E."/>
            <person name="Spatafora J.W."/>
            <person name="Visel A."/>
            <person name="Grigoriev I.V."/>
        </authorList>
    </citation>
    <scope>NUCLEOTIDE SEQUENCE [LARGE SCALE GENOMIC DNA]</scope>
    <source>
        <strain evidence="3 4">PL171</strain>
    </source>
</reference>
<feature type="compositionally biased region" description="Polar residues" evidence="1">
    <location>
        <begin position="42"/>
        <end position="51"/>
    </location>
</feature>
<feature type="region of interest" description="Disordered" evidence="1">
    <location>
        <begin position="134"/>
        <end position="159"/>
    </location>
</feature>
<keyword evidence="2" id="KW-0812">Transmembrane</keyword>
<dbReference type="AlphaFoldDB" id="A0A1Y2HTC7"/>
<evidence type="ECO:0000313" key="4">
    <source>
        <dbReference type="Proteomes" id="UP000193411"/>
    </source>
</evidence>
<feature type="region of interest" description="Disordered" evidence="1">
    <location>
        <begin position="31"/>
        <end position="51"/>
    </location>
</feature>
<feature type="region of interest" description="Disordered" evidence="1">
    <location>
        <begin position="209"/>
        <end position="244"/>
    </location>
</feature>
<organism evidence="3 4">
    <name type="scientific">Catenaria anguillulae PL171</name>
    <dbReference type="NCBI Taxonomy" id="765915"/>
    <lineage>
        <taxon>Eukaryota</taxon>
        <taxon>Fungi</taxon>
        <taxon>Fungi incertae sedis</taxon>
        <taxon>Blastocladiomycota</taxon>
        <taxon>Blastocladiomycetes</taxon>
        <taxon>Blastocladiales</taxon>
        <taxon>Catenariaceae</taxon>
        <taxon>Catenaria</taxon>
    </lineage>
</organism>
<gene>
    <name evidence="3" type="ORF">BCR44DRAFT_1041414</name>
</gene>
<dbReference type="Proteomes" id="UP000193411">
    <property type="component" value="Unassembled WGS sequence"/>
</dbReference>
<comment type="caution">
    <text evidence="3">The sequence shown here is derived from an EMBL/GenBank/DDBJ whole genome shotgun (WGS) entry which is preliminary data.</text>
</comment>
<dbReference type="EMBL" id="MCFL01000013">
    <property type="protein sequence ID" value="ORZ37194.1"/>
    <property type="molecule type" value="Genomic_DNA"/>
</dbReference>
<keyword evidence="4" id="KW-1185">Reference proteome</keyword>
<feature type="compositionally biased region" description="Polar residues" evidence="1">
    <location>
        <begin position="209"/>
        <end position="225"/>
    </location>
</feature>
<keyword evidence="2" id="KW-1133">Transmembrane helix</keyword>
<evidence type="ECO:0000256" key="2">
    <source>
        <dbReference type="SAM" id="Phobius"/>
    </source>
</evidence>
<feature type="transmembrane region" description="Helical" evidence="2">
    <location>
        <begin position="89"/>
        <end position="108"/>
    </location>
</feature>
<proteinExistence type="predicted"/>